<feature type="domain" description="NADP-dependent oxidoreductase" evidence="1">
    <location>
        <begin position="16"/>
        <end position="299"/>
    </location>
</feature>
<dbReference type="PROSITE" id="PS00798">
    <property type="entry name" value="ALDOKETO_REDUCTASE_1"/>
    <property type="match status" value="2"/>
</dbReference>
<name>A0ABY8TIM4_TETOB</name>
<dbReference type="Proteomes" id="UP001244341">
    <property type="component" value="Chromosome 1b"/>
</dbReference>
<dbReference type="Pfam" id="PF00248">
    <property type="entry name" value="Aldo_ket_red"/>
    <property type="match status" value="2"/>
</dbReference>
<dbReference type="InterPro" id="IPR023210">
    <property type="entry name" value="NADP_OxRdtase_dom"/>
</dbReference>
<gene>
    <name evidence="2" type="ORF">OEZ85_007740</name>
</gene>
<reference evidence="2 3" key="1">
    <citation type="submission" date="2023-05" db="EMBL/GenBank/DDBJ databases">
        <title>A 100% complete, gapless, phased diploid assembly of the Scenedesmus obliquus UTEX 3031 genome.</title>
        <authorList>
            <person name="Biondi T.C."/>
            <person name="Hanschen E.R."/>
            <person name="Kwon T."/>
            <person name="Eng W."/>
            <person name="Kruse C.P.S."/>
            <person name="Koehler S.I."/>
            <person name="Kunde Y."/>
            <person name="Gleasner C.D."/>
            <person name="You Mak K.T."/>
            <person name="Polle J."/>
            <person name="Hovde B.T."/>
            <person name="Starkenburg S.R."/>
        </authorList>
    </citation>
    <scope>NUCLEOTIDE SEQUENCE [LARGE SCALE GENOMIC DNA]</scope>
    <source>
        <strain evidence="2 3">DOE0152z</strain>
    </source>
</reference>
<keyword evidence="3" id="KW-1185">Reference proteome</keyword>
<dbReference type="InterPro" id="IPR036812">
    <property type="entry name" value="NAD(P)_OxRdtase_dom_sf"/>
</dbReference>
<dbReference type="InterPro" id="IPR018170">
    <property type="entry name" value="Aldo/ket_reductase_CS"/>
</dbReference>
<dbReference type="InterPro" id="IPR020471">
    <property type="entry name" value="AKR"/>
</dbReference>
<dbReference type="PRINTS" id="PR00069">
    <property type="entry name" value="ALDKETRDTASE"/>
</dbReference>
<dbReference type="Gene3D" id="3.20.20.100">
    <property type="entry name" value="NADP-dependent oxidoreductase domain"/>
    <property type="match status" value="2"/>
</dbReference>
<evidence type="ECO:0000313" key="2">
    <source>
        <dbReference type="EMBL" id="WIA08297.1"/>
    </source>
</evidence>
<accession>A0ABY8TIM4</accession>
<sequence length="667" mass="72331">MPTARLNSGYDIPLVGLGTWKSSPGQVRAAVLAAVRCGYRHIDCAAAYNNEHEIGAALEELLAEGVVTRDQLFITTKLWNSDHGNVEAALRRSLAALRLTYLDLYLIHWPVTGCSGPVLTPSTGETWAAMEGCVEAGLTRSIGVSNFSRAKLQQLLDSPQLKIRTAVLQIEAHPYWPNSALLSWAAAQGLHVTAYSPLGSPDSERLLNRPKHTAAAADAPAGSSSAAAAVEAPQLMQHPMVQEMARRHGKSGAQVLIRWALQRSTSVLPKSANPERIKANLDVLSWSLADADMAALSRLAEVAPQRMVDGSFWLSEQGPYKTLEDLWGEPQPDLQALRQQVLGRYTNLDKPQPTAQLSSGAVMPLLGLGTWKSEPGQVRAAVLAAVRCGYRHIDCAAIYGNEQEVGAALAELLAEGVVSRQQLFITGKLWNSSHGAKDVQPALNKTLLDLGLDYLDLFLIHWPVTGCSGPVLTPSTGETWAAMEACVEAGLTRSIGVSNFSRVKLQQLLDSPQLKIRPVVLQIEAHPYWSNSALLSWAAAQGLHVTAYSPLGSPDSAAIMQRGDDARRLLEEPALLRIAEQCGKSPAQVLIRWALQRGTSVLPKSANPGRIASNFDVLDWQLTPEDQQALSSLPYRQRMVSGVMWLNPRGPYKTLQDLWDEDEGGAE</sequence>
<dbReference type="EMBL" id="CP126208">
    <property type="protein sequence ID" value="WIA08297.1"/>
    <property type="molecule type" value="Genomic_DNA"/>
</dbReference>
<evidence type="ECO:0000259" key="1">
    <source>
        <dbReference type="Pfam" id="PF00248"/>
    </source>
</evidence>
<dbReference type="SUPFAM" id="SSF51430">
    <property type="entry name" value="NAD(P)-linked oxidoreductase"/>
    <property type="match status" value="2"/>
</dbReference>
<dbReference type="PANTHER" id="PTHR11732">
    <property type="entry name" value="ALDO/KETO REDUCTASE"/>
    <property type="match status" value="1"/>
</dbReference>
<feature type="domain" description="NADP-dependent oxidoreductase" evidence="1">
    <location>
        <begin position="366"/>
        <end position="632"/>
    </location>
</feature>
<dbReference type="PROSITE" id="PS00063">
    <property type="entry name" value="ALDOKETO_REDUCTASE_3"/>
    <property type="match status" value="2"/>
</dbReference>
<proteinExistence type="predicted"/>
<protein>
    <recommendedName>
        <fullName evidence="1">NADP-dependent oxidoreductase domain-containing protein</fullName>
    </recommendedName>
</protein>
<dbReference type="PROSITE" id="PS00062">
    <property type="entry name" value="ALDOKETO_REDUCTASE_2"/>
    <property type="match status" value="2"/>
</dbReference>
<evidence type="ECO:0000313" key="3">
    <source>
        <dbReference type="Proteomes" id="UP001244341"/>
    </source>
</evidence>
<organism evidence="2 3">
    <name type="scientific">Tetradesmus obliquus</name>
    <name type="common">Green alga</name>
    <name type="synonym">Acutodesmus obliquus</name>
    <dbReference type="NCBI Taxonomy" id="3088"/>
    <lineage>
        <taxon>Eukaryota</taxon>
        <taxon>Viridiplantae</taxon>
        <taxon>Chlorophyta</taxon>
        <taxon>core chlorophytes</taxon>
        <taxon>Chlorophyceae</taxon>
        <taxon>CS clade</taxon>
        <taxon>Sphaeropleales</taxon>
        <taxon>Scenedesmaceae</taxon>
        <taxon>Tetradesmus</taxon>
    </lineage>
</organism>